<keyword evidence="3" id="KW-1185">Reference proteome</keyword>
<keyword evidence="1" id="KW-1133">Transmembrane helix</keyword>
<evidence type="ECO:0000313" key="2">
    <source>
        <dbReference type="EMBL" id="MFC4738519.1"/>
    </source>
</evidence>
<sequence>MNKKILFGFLIFSAIAISVYLYAYKDHRDIANEKSAHTIKVSELQNEFAINDSLALKKYQDKTIEVNGQITSIDTDNNAIVLDEKIFASFNDSLAKEIVLGKKLKIKGRFLGYDELLEEFKMDQCFLTQ</sequence>
<dbReference type="EMBL" id="JBHSGW010000001">
    <property type="protein sequence ID" value="MFC4738519.1"/>
    <property type="molecule type" value="Genomic_DNA"/>
</dbReference>
<name>A0ABV9P2L2_9FLAO</name>
<evidence type="ECO:0000256" key="1">
    <source>
        <dbReference type="SAM" id="Phobius"/>
    </source>
</evidence>
<dbReference type="Pfam" id="PF12869">
    <property type="entry name" value="tRNA_anti-like"/>
    <property type="match status" value="1"/>
</dbReference>
<dbReference type="RefSeq" id="WP_379737488.1">
    <property type="nucleotide sequence ID" value="NZ_JBHSGW010000001.1"/>
</dbReference>
<gene>
    <name evidence="2" type="ORF">ACFO3U_00775</name>
</gene>
<keyword evidence="1" id="KW-0812">Transmembrane</keyword>
<proteinExistence type="predicted"/>
<comment type="caution">
    <text evidence="2">The sequence shown here is derived from an EMBL/GenBank/DDBJ whole genome shotgun (WGS) entry which is preliminary data.</text>
</comment>
<organism evidence="2 3">
    <name type="scientific">Flavobacterium ponti</name>
    <dbReference type="NCBI Taxonomy" id="665133"/>
    <lineage>
        <taxon>Bacteria</taxon>
        <taxon>Pseudomonadati</taxon>
        <taxon>Bacteroidota</taxon>
        <taxon>Flavobacteriia</taxon>
        <taxon>Flavobacteriales</taxon>
        <taxon>Flavobacteriaceae</taxon>
        <taxon>Flavobacterium</taxon>
    </lineage>
</organism>
<reference evidence="3" key="1">
    <citation type="journal article" date="2019" name="Int. J. Syst. Evol. Microbiol.">
        <title>The Global Catalogue of Microorganisms (GCM) 10K type strain sequencing project: providing services to taxonomists for standard genome sequencing and annotation.</title>
        <authorList>
            <consortium name="The Broad Institute Genomics Platform"/>
            <consortium name="The Broad Institute Genome Sequencing Center for Infectious Disease"/>
            <person name="Wu L."/>
            <person name="Ma J."/>
        </authorList>
    </citation>
    <scope>NUCLEOTIDE SEQUENCE [LARGE SCALE GENOMIC DNA]</scope>
    <source>
        <strain evidence="3">CCUG 50349</strain>
    </source>
</reference>
<keyword evidence="1" id="KW-0472">Membrane</keyword>
<dbReference type="Proteomes" id="UP001595885">
    <property type="component" value="Unassembled WGS sequence"/>
</dbReference>
<feature type="transmembrane region" description="Helical" evidence="1">
    <location>
        <begin position="6"/>
        <end position="24"/>
    </location>
</feature>
<evidence type="ECO:0008006" key="4">
    <source>
        <dbReference type="Google" id="ProtNLM"/>
    </source>
</evidence>
<dbReference type="InterPro" id="IPR024422">
    <property type="entry name" value="Protein_unknown_function_OB"/>
</dbReference>
<evidence type="ECO:0000313" key="3">
    <source>
        <dbReference type="Proteomes" id="UP001595885"/>
    </source>
</evidence>
<protein>
    <recommendedName>
        <fullName evidence="4">tRNA_anti-like</fullName>
    </recommendedName>
</protein>
<accession>A0ABV9P2L2</accession>